<dbReference type="PANTHER" id="PTHR35011">
    <property type="entry name" value="2,3-DIKETO-L-GULONATE TRAP TRANSPORTER SMALL PERMEASE PROTEIN YIAM"/>
    <property type="match status" value="1"/>
</dbReference>
<comment type="subunit">
    <text evidence="9">The complex comprises the extracytoplasmic solute receptor protein and the two transmembrane proteins.</text>
</comment>
<feature type="transmembrane region" description="Helical" evidence="9">
    <location>
        <begin position="125"/>
        <end position="152"/>
    </location>
</feature>
<comment type="subcellular location">
    <subcellularLocation>
        <location evidence="1 9">Cell inner membrane</location>
        <topology evidence="1 9">Multi-pass membrane protein</topology>
    </subcellularLocation>
</comment>
<dbReference type="EMBL" id="QFFI01000017">
    <property type="protein sequence ID" value="PWG62573.1"/>
    <property type="molecule type" value="Genomic_DNA"/>
</dbReference>
<evidence type="ECO:0000256" key="3">
    <source>
        <dbReference type="ARBA" id="ARBA00022475"/>
    </source>
</evidence>
<gene>
    <name evidence="11" type="ORF">DEM34_11520</name>
</gene>
<feature type="transmembrane region" description="Helical" evidence="9">
    <location>
        <begin position="54"/>
        <end position="72"/>
    </location>
</feature>
<feature type="transmembrane region" description="Helical" evidence="9">
    <location>
        <begin position="14"/>
        <end position="34"/>
    </location>
</feature>
<dbReference type="PANTHER" id="PTHR35011:SF4">
    <property type="entry name" value="SLL1102 PROTEIN"/>
    <property type="match status" value="1"/>
</dbReference>
<evidence type="ECO:0000256" key="7">
    <source>
        <dbReference type="ARBA" id="ARBA00023136"/>
    </source>
</evidence>
<keyword evidence="5 9" id="KW-0812">Transmembrane</keyword>
<protein>
    <recommendedName>
        <fullName evidence="9">TRAP transporter small permease protein</fullName>
    </recommendedName>
</protein>
<organism evidence="11 12">
    <name type="scientific">Sediminicurvatus halobius</name>
    <dbReference type="NCBI Taxonomy" id="2182432"/>
    <lineage>
        <taxon>Bacteria</taxon>
        <taxon>Pseudomonadati</taxon>
        <taxon>Pseudomonadota</taxon>
        <taxon>Gammaproteobacteria</taxon>
        <taxon>Chromatiales</taxon>
        <taxon>Ectothiorhodospiraceae</taxon>
        <taxon>Sediminicurvatus</taxon>
    </lineage>
</organism>
<keyword evidence="2 9" id="KW-0813">Transport</keyword>
<dbReference type="GO" id="GO:0005886">
    <property type="term" value="C:plasma membrane"/>
    <property type="evidence" value="ECO:0007669"/>
    <property type="project" value="UniProtKB-SubCell"/>
</dbReference>
<evidence type="ECO:0000259" key="10">
    <source>
        <dbReference type="Pfam" id="PF04290"/>
    </source>
</evidence>
<keyword evidence="6 9" id="KW-1133">Transmembrane helix</keyword>
<evidence type="ECO:0000256" key="9">
    <source>
        <dbReference type="RuleBase" id="RU369079"/>
    </source>
</evidence>
<name>A0A2U2N0K2_9GAMM</name>
<dbReference type="AlphaFoldDB" id="A0A2U2N0K2"/>
<dbReference type="RefSeq" id="WP_109678963.1">
    <property type="nucleotide sequence ID" value="NZ_CP086615.1"/>
</dbReference>
<comment type="similarity">
    <text evidence="8 9">Belongs to the TRAP transporter small permease family.</text>
</comment>
<keyword evidence="3" id="KW-1003">Cell membrane</keyword>
<evidence type="ECO:0000313" key="12">
    <source>
        <dbReference type="Proteomes" id="UP000245474"/>
    </source>
</evidence>
<evidence type="ECO:0000256" key="6">
    <source>
        <dbReference type="ARBA" id="ARBA00022989"/>
    </source>
</evidence>
<evidence type="ECO:0000256" key="4">
    <source>
        <dbReference type="ARBA" id="ARBA00022519"/>
    </source>
</evidence>
<accession>A0A2U2N0K2</accession>
<evidence type="ECO:0000256" key="5">
    <source>
        <dbReference type="ARBA" id="ARBA00022692"/>
    </source>
</evidence>
<keyword evidence="4 9" id="KW-0997">Cell inner membrane</keyword>
<dbReference type="OrthoDB" id="9795655at2"/>
<sequence length="171" mass="19032">MHTVLRAVDGLNEWTGRIIAVATVFIVLFTIYDVGSRALFSRPTDWAFEVTKQLYALHFMMLGGYALLHRSHVEVDVFKERLSARGQALLDVLGYLVFFLPFVIVLLAYSIRFASRSWASGETTYGILAIPVYPIKTVICIAAVLLALQALATFARAVTVLLRGEERAHVA</sequence>
<evidence type="ECO:0000313" key="11">
    <source>
        <dbReference type="EMBL" id="PWG62573.1"/>
    </source>
</evidence>
<dbReference type="GO" id="GO:0022857">
    <property type="term" value="F:transmembrane transporter activity"/>
    <property type="evidence" value="ECO:0007669"/>
    <property type="project" value="UniProtKB-UniRule"/>
</dbReference>
<reference evidence="11 12" key="1">
    <citation type="submission" date="2018-05" db="EMBL/GenBank/DDBJ databases">
        <title>Spiribacter halobius sp. nov., a moderately halophilic bacterium isolated from marine solar saltern.</title>
        <authorList>
            <person name="Zheng W.-S."/>
            <person name="Lu D.-C."/>
            <person name="Du Z.-J."/>
        </authorList>
    </citation>
    <scope>NUCLEOTIDE SEQUENCE [LARGE SCALE GENOMIC DNA]</scope>
    <source>
        <strain evidence="11 12">E85</strain>
    </source>
</reference>
<dbReference type="Pfam" id="PF04290">
    <property type="entry name" value="DctQ"/>
    <property type="match status" value="1"/>
</dbReference>
<dbReference type="Proteomes" id="UP000245474">
    <property type="component" value="Unassembled WGS sequence"/>
</dbReference>
<proteinExistence type="inferred from homology"/>
<comment type="function">
    <text evidence="9">Part of the tripartite ATP-independent periplasmic (TRAP) transport system.</text>
</comment>
<evidence type="ECO:0000256" key="2">
    <source>
        <dbReference type="ARBA" id="ARBA00022448"/>
    </source>
</evidence>
<feature type="domain" description="Tripartite ATP-independent periplasmic transporters DctQ component" evidence="10">
    <location>
        <begin position="26"/>
        <end position="158"/>
    </location>
</feature>
<evidence type="ECO:0000256" key="8">
    <source>
        <dbReference type="ARBA" id="ARBA00038436"/>
    </source>
</evidence>
<evidence type="ECO:0000256" key="1">
    <source>
        <dbReference type="ARBA" id="ARBA00004429"/>
    </source>
</evidence>
<keyword evidence="7 9" id="KW-0472">Membrane</keyword>
<dbReference type="InterPro" id="IPR007387">
    <property type="entry name" value="TRAP_DctQ"/>
</dbReference>
<comment type="caution">
    <text evidence="11">The sequence shown here is derived from an EMBL/GenBank/DDBJ whole genome shotgun (WGS) entry which is preliminary data.</text>
</comment>
<feature type="transmembrane region" description="Helical" evidence="9">
    <location>
        <begin position="92"/>
        <end position="113"/>
    </location>
</feature>
<keyword evidence="12" id="KW-1185">Reference proteome</keyword>
<dbReference type="InterPro" id="IPR055348">
    <property type="entry name" value="DctQ"/>
</dbReference>